<keyword evidence="3" id="KW-1185">Reference proteome</keyword>
<sequence>MPSKQLRRRRTISPNEQTPRMASCPTAATTPEHPHSKRSRHDATRPGTTNKLCVLCAERPDRRTRNSAELRDGSAGLCWSLDGEIPEKVREGTQHTQEGEQGLDQWVPSHGRWMAFSYLLGSAMPDYRVESSVEFVCSPRISV</sequence>
<proteinExistence type="predicted"/>
<dbReference type="OrthoDB" id="10340986at2759"/>
<gene>
    <name evidence="2" type="ORF">S40285_09810</name>
</gene>
<dbReference type="AlphaFoldDB" id="A0A084QZ53"/>
<name>A0A084QZ53_STAC4</name>
<protein>
    <submittedName>
        <fullName evidence="2">Uncharacterized protein</fullName>
    </submittedName>
</protein>
<evidence type="ECO:0000313" key="2">
    <source>
        <dbReference type="EMBL" id="KFA69238.1"/>
    </source>
</evidence>
<dbReference type="InParanoid" id="A0A084QZ53"/>
<evidence type="ECO:0000313" key="3">
    <source>
        <dbReference type="Proteomes" id="UP000028524"/>
    </source>
</evidence>
<dbReference type="HOGENOM" id="CLU_1807493_0_0_1"/>
<reference evidence="2 3" key="1">
    <citation type="journal article" date="2014" name="BMC Genomics">
        <title>Comparative genome sequencing reveals chemotype-specific gene clusters in the toxigenic black mold Stachybotrys.</title>
        <authorList>
            <person name="Semeiks J."/>
            <person name="Borek D."/>
            <person name="Otwinowski Z."/>
            <person name="Grishin N.V."/>
        </authorList>
    </citation>
    <scope>NUCLEOTIDE SEQUENCE [LARGE SCALE GENOMIC DNA]</scope>
    <source>
        <strain evidence="2 3">IBT 40285</strain>
    </source>
</reference>
<dbReference type="Proteomes" id="UP000028524">
    <property type="component" value="Unassembled WGS sequence"/>
</dbReference>
<feature type="compositionally biased region" description="Basic residues" evidence="1">
    <location>
        <begin position="1"/>
        <end position="11"/>
    </location>
</feature>
<dbReference type="EMBL" id="KL659601">
    <property type="protein sequence ID" value="KFA69238.1"/>
    <property type="molecule type" value="Genomic_DNA"/>
</dbReference>
<evidence type="ECO:0000256" key="1">
    <source>
        <dbReference type="SAM" id="MobiDB-lite"/>
    </source>
</evidence>
<accession>A0A084QZ53</accession>
<organism evidence="2 3">
    <name type="scientific">Stachybotrys chlorohalonatus (strain IBT 40285)</name>
    <dbReference type="NCBI Taxonomy" id="1283841"/>
    <lineage>
        <taxon>Eukaryota</taxon>
        <taxon>Fungi</taxon>
        <taxon>Dikarya</taxon>
        <taxon>Ascomycota</taxon>
        <taxon>Pezizomycotina</taxon>
        <taxon>Sordariomycetes</taxon>
        <taxon>Hypocreomycetidae</taxon>
        <taxon>Hypocreales</taxon>
        <taxon>Stachybotryaceae</taxon>
        <taxon>Stachybotrys</taxon>
    </lineage>
</organism>
<feature type="region of interest" description="Disordered" evidence="1">
    <location>
        <begin position="1"/>
        <end position="48"/>
    </location>
</feature>